<reference evidence="3 4" key="1">
    <citation type="journal article" date="2019" name="Int. J. Syst. Evol. Microbiol.">
        <title>The Global Catalogue of Microorganisms (GCM) 10K type strain sequencing project: providing services to taxonomists for standard genome sequencing and annotation.</title>
        <authorList>
            <consortium name="The Broad Institute Genomics Platform"/>
            <consortium name="The Broad Institute Genome Sequencing Center for Infectious Disease"/>
            <person name="Wu L."/>
            <person name="Ma J."/>
        </authorList>
    </citation>
    <scope>NUCLEOTIDE SEQUENCE [LARGE SCALE GENOMIC DNA]</scope>
    <source>
        <strain evidence="3 4">JCM 9383</strain>
    </source>
</reference>
<gene>
    <name evidence="3" type="ORF">GCM10010470_11340</name>
</gene>
<protein>
    <submittedName>
        <fullName evidence="3">CPBP family intramembrane metalloprotease</fullName>
    </submittedName>
</protein>
<dbReference type="RefSeq" id="WP_344678325.1">
    <property type="nucleotide sequence ID" value="NZ_BAAAUX010000005.1"/>
</dbReference>
<keyword evidence="4" id="KW-1185">Reference proteome</keyword>
<dbReference type="GO" id="GO:0008237">
    <property type="term" value="F:metallopeptidase activity"/>
    <property type="evidence" value="ECO:0007669"/>
    <property type="project" value="UniProtKB-KW"/>
</dbReference>
<keyword evidence="1" id="KW-0472">Membrane</keyword>
<dbReference type="EMBL" id="BAAAUX010000005">
    <property type="protein sequence ID" value="GAA2779405.1"/>
    <property type="molecule type" value="Genomic_DNA"/>
</dbReference>
<feature type="transmembrane region" description="Helical" evidence="1">
    <location>
        <begin position="197"/>
        <end position="219"/>
    </location>
</feature>
<feature type="domain" description="CAAX prenyl protease 2/Lysostaphin resistance protein A-like" evidence="2">
    <location>
        <begin position="137"/>
        <end position="238"/>
    </location>
</feature>
<evidence type="ECO:0000256" key="1">
    <source>
        <dbReference type="SAM" id="Phobius"/>
    </source>
</evidence>
<name>A0ABN3V5X0_9PSEU</name>
<keyword evidence="1" id="KW-0812">Transmembrane</keyword>
<dbReference type="Pfam" id="PF02517">
    <property type="entry name" value="Rce1-like"/>
    <property type="match status" value="1"/>
</dbReference>
<feature type="transmembrane region" description="Helical" evidence="1">
    <location>
        <begin position="33"/>
        <end position="55"/>
    </location>
</feature>
<dbReference type="InterPro" id="IPR042150">
    <property type="entry name" value="MmRce1-like"/>
</dbReference>
<keyword evidence="1" id="KW-1133">Transmembrane helix</keyword>
<dbReference type="PANTHER" id="PTHR35797">
    <property type="entry name" value="PROTEASE-RELATED"/>
    <property type="match status" value="1"/>
</dbReference>
<keyword evidence="3" id="KW-0482">Metalloprotease</keyword>
<sequence length="301" mass="31532">MRDVWIFVVVALGSAWLIALPPWLDGGNLAAHMPFAGMAMMFAPTLAVLVVWLVNGRPAGLARETGLLLGERKGRTVGLLFAGWFAPPLLSAVAVALSAALGLLTLDIGGFSLVRQQIPAGMPIDAGSLVVLQLVLSVFLAPLLNAVPAFAEEWGWRGWLLPKLLPLGMWPAMLLSGVIWGVWHAPLTLLGYNYPELGAGAALMTVGFCVLSGALIGWLRLRSGSVWPAALAHGSVNATAGWPVLLGSAQEPPNMVVSGLVGLVGWAVLAAVIAVVFRLRPLPQASAASDNLQVGAIERSR</sequence>
<evidence type="ECO:0000313" key="4">
    <source>
        <dbReference type="Proteomes" id="UP001500979"/>
    </source>
</evidence>
<organism evidence="3 4">
    <name type="scientific">Saccharopolyspora taberi</name>
    <dbReference type="NCBI Taxonomy" id="60895"/>
    <lineage>
        <taxon>Bacteria</taxon>
        <taxon>Bacillati</taxon>
        <taxon>Actinomycetota</taxon>
        <taxon>Actinomycetes</taxon>
        <taxon>Pseudonocardiales</taxon>
        <taxon>Pseudonocardiaceae</taxon>
        <taxon>Saccharopolyspora</taxon>
    </lineage>
</organism>
<feature type="transmembrane region" description="Helical" evidence="1">
    <location>
        <begin position="226"/>
        <end position="245"/>
    </location>
</feature>
<keyword evidence="3" id="KW-0378">Hydrolase</keyword>
<keyword evidence="3" id="KW-0645">Protease</keyword>
<accession>A0ABN3V5X0</accession>
<feature type="transmembrane region" description="Helical" evidence="1">
    <location>
        <begin position="257"/>
        <end position="277"/>
    </location>
</feature>
<proteinExistence type="predicted"/>
<comment type="caution">
    <text evidence="3">The sequence shown here is derived from an EMBL/GenBank/DDBJ whole genome shotgun (WGS) entry which is preliminary data.</text>
</comment>
<dbReference type="InterPro" id="IPR003675">
    <property type="entry name" value="Rce1/LyrA-like_dom"/>
</dbReference>
<dbReference type="Proteomes" id="UP001500979">
    <property type="component" value="Unassembled WGS sequence"/>
</dbReference>
<feature type="transmembrane region" description="Helical" evidence="1">
    <location>
        <begin position="164"/>
        <end position="185"/>
    </location>
</feature>
<feature type="transmembrane region" description="Helical" evidence="1">
    <location>
        <begin position="76"/>
        <end position="106"/>
    </location>
</feature>
<evidence type="ECO:0000259" key="2">
    <source>
        <dbReference type="Pfam" id="PF02517"/>
    </source>
</evidence>
<dbReference type="PANTHER" id="PTHR35797:SF1">
    <property type="entry name" value="PROTEASE"/>
    <property type="match status" value="1"/>
</dbReference>
<feature type="transmembrane region" description="Helical" evidence="1">
    <location>
        <begin position="126"/>
        <end position="144"/>
    </location>
</feature>
<evidence type="ECO:0000313" key="3">
    <source>
        <dbReference type="EMBL" id="GAA2779405.1"/>
    </source>
</evidence>